<reference evidence="3 4" key="1">
    <citation type="journal article" date="2018" name="Nat. Biotechnol.">
        <title>A standardized bacterial taxonomy based on genome phylogeny substantially revises the tree of life.</title>
        <authorList>
            <person name="Parks D.H."/>
            <person name="Chuvochina M."/>
            <person name="Waite D.W."/>
            <person name="Rinke C."/>
            <person name="Skarshewski A."/>
            <person name="Chaumeil P.A."/>
            <person name="Hugenholtz P."/>
        </authorList>
    </citation>
    <scope>NUCLEOTIDE SEQUENCE [LARGE SCALE GENOMIC DNA]</scope>
    <source>
        <strain evidence="1">UBA8707</strain>
        <strain evidence="2">UBA9881</strain>
    </source>
</reference>
<evidence type="ECO:0000313" key="4">
    <source>
        <dbReference type="Proteomes" id="UP000264753"/>
    </source>
</evidence>
<comment type="caution">
    <text evidence="1">The sequence shown here is derived from an EMBL/GenBank/DDBJ whole genome shotgun (WGS) entry which is preliminary data.</text>
</comment>
<evidence type="ECO:0000313" key="1">
    <source>
        <dbReference type="EMBL" id="HBU99706.1"/>
    </source>
</evidence>
<dbReference type="Proteomes" id="UP000264753">
    <property type="component" value="Unassembled WGS sequence"/>
</dbReference>
<dbReference type="EMBL" id="DOOG01000146">
    <property type="protein sequence ID" value="HBU99706.1"/>
    <property type="molecule type" value="Genomic_DNA"/>
</dbReference>
<dbReference type="AlphaFoldDB" id="A0A358HWZ4"/>
<dbReference type="Proteomes" id="UP000264179">
    <property type="component" value="Unassembled WGS sequence"/>
</dbReference>
<name>A0A358HWZ4_9PROT</name>
<sequence>MLKEFKTEWDAIWTLSDGMKCGVPIKGAKIDIPGQIRALKAKVTAYQQLVAACRDIKKGDDPLGLIEKIEETFITIQTIEEILLALIALQVDANKNAPKGALMRPESYPSTLYNPALGTLADELSAVVPAMQADILAAGLQTEIETAQKNMAGVSVKSNVAQASFTAPSWFNPK</sequence>
<evidence type="ECO:0000313" key="3">
    <source>
        <dbReference type="Proteomes" id="UP000264179"/>
    </source>
</evidence>
<accession>A0A358HWZ4</accession>
<organism evidence="1 4">
    <name type="scientific">Thalassospira lucentensis</name>
    <dbReference type="NCBI Taxonomy" id="168935"/>
    <lineage>
        <taxon>Bacteria</taxon>
        <taxon>Pseudomonadati</taxon>
        <taxon>Pseudomonadota</taxon>
        <taxon>Alphaproteobacteria</taxon>
        <taxon>Rhodospirillales</taxon>
        <taxon>Thalassospiraceae</taxon>
        <taxon>Thalassospira</taxon>
    </lineage>
</organism>
<protein>
    <submittedName>
        <fullName evidence="1">Uncharacterized protein</fullName>
    </submittedName>
</protein>
<gene>
    <name evidence="1" type="ORF">DEF21_17640</name>
    <name evidence="2" type="ORF">DHR80_04040</name>
</gene>
<dbReference type="EMBL" id="DPOP01000036">
    <property type="protein sequence ID" value="HCW66381.1"/>
    <property type="molecule type" value="Genomic_DNA"/>
</dbReference>
<proteinExistence type="predicted"/>
<evidence type="ECO:0000313" key="2">
    <source>
        <dbReference type="EMBL" id="HCW66381.1"/>
    </source>
</evidence>
<dbReference type="RefSeq" id="WP_276654241.1">
    <property type="nucleotide sequence ID" value="NZ_DOOG01000146.1"/>
</dbReference>